<dbReference type="AlphaFoldDB" id="A0RWQ2"/>
<dbReference type="HOGENOM" id="CLU_1242983_0_0_2"/>
<dbReference type="Proteomes" id="UP000000758">
    <property type="component" value="Chromosome"/>
</dbReference>
<protein>
    <submittedName>
        <fullName evidence="1">Uncharacterized protein</fullName>
    </submittedName>
</protein>
<dbReference type="EMBL" id="DP000238">
    <property type="protein sequence ID" value="ABK77769.1"/>
    <property type="molecule type" value="Genomic_DNA"/>
</dbReference>
<evidence type="ECO:0000313" key="2">
    <source>
        <dbReference type="Proteomes" id="UP000000758"/>
    </source>
</evidence>
<proteinExistence type="predicted"/>
<reference evidence="1 2" key="1">
    <citation type="journal article" date="2006" name="Proc. Natl. Acad. Sci. U.S.A.">
        <title>Genomic analysis of the uncultivated marine crenarchaeote Cenarchaeum symbiosum.</title>
        <authorList>
            <person name="Hallam S.J."/>
            <person name="Konstantinidis K.T."/>
            <person name="Putnam N."/>
            <person name="Schleper C."/>
            <person name="Watanabe Y."/>
            <person name="Sugahara J."/>
            <person name="Preston C."/>
            <person name="de la Torre J."/>
            <person name="Richardson P.M."/>
            <person name="DeLong E.F."/>
        </authorList>
    </citation>
    <scope>NUCLEOTIDE SEQUENCE [LARGE SCALE GENOMIC DNA]</scope>
    <source>
        <strain evidence="2">A</strain>
    </source>
</reference>
<organism evidence="1 2">
    <name type="scientific">Cenarchaeum symbiosum (strain A)</name>
    <dbReference type="NCBI Taxonomy" id="414004"/>
    <lineage>
        <taxon>Archaea</taxon>
        <taxon>Nitrososphaerota</taxon>
        <taxon>Candidatus Cenarchaeales</taxon>
        <taxon>Candidatus Cenarchaeaceae</taxon>
        <taxon>Candidatus Cenarchaeum</taxon>
    </lineage>
</organism>
<accession>A0RWQ2</accession>
<keyword evidence="2" id="KW-1185">Reference proteome</keyword>
<name>A0RWQ2_CENSY</name>
<dbReference type="EnsemblBacteria" id="ABK77769">
    <property type="protein sequence ID" value="ABK77769"/>
    <property type="gene ID" value="CENSYa_1142"/>
</dbReference>
<sequence length="222" mass="23828">MDLPGLLAEHAPGAPAGLGGCRNSGSPYPCCDHDVYIFDGAGPDNIAVHGKETATIHHCSIKEADSCSLARYVGLDIISDPEWELQTMLVNIGERKNAIYSDCMRNSLVNSLFCTARSKDGPGPFAACWVKCAAVYLADAIMLYHGIRPSPAHMLQDFHGIKGGRTGSLFSIVSECLGMERATPVLLNRMSKSAAGFSDLAEGNGRSSIILQRRGTSQRPRF</sequence>
<dbReference type="STRING" id="414004.CENSYa_1142"/>
<evidence type="ECO:0000313" key="1">
    <source>
        <dbReference type="EMBL" id="ABK77769.1"/>
    </source>
</evidence>
<gene>
    <name evidence="1" type="ordered locus">CENSYa_1142</name>
</gene>
<dbReference type="KEGG" id="csy:CENSYa_1142"/>